<reference evidence="2 3" key="1">
    <citation type="submission" date="2017-10" db="EMBL/GenBank/DDBJ databases">
        <title>Novel microbial diversity and functional potential in the marine mammal oral microbiome.</title>
        <authorList>
            <person name="Dudek N.K."/>
            <person name="Sun C.L."/>
            <person name="Burstein D."/>
            <person name="Kantor R.S."/>
            <person name="Aliaga Goltsman D.S."/>
            <person name="Bik E.M."/>
            <person name="Thomas B.C."/>
            <person name="Banfield J.F."/>
            <person name="Relman D.A."/>
        </authorList>
    </citation>
    <scope>NUCLEOTIDE SEQUENCE [LARGE SCALE GENOMIC DNA]</scope>
    <source>
        <strain evidence="2">DOLZORAL124_49_17</strain>
    </source>
</reference>
<evidence type="ECO:0000259" key="1">
    <source>
        <dbReference type="Pfam" id="PF12146"/>
    </source>
</evidence>
<accession>A0A2G6E4P6</accession>
<evidence type="ECO:0000313" key="3">
    <source>
        <dbReference type="Proteomes" id="UP000229740"/>
    </source>
</evidence>
<dbReference type="EMBL" id="PDPS01000029">
    <property type="protein sequence ID" value="PID57039.1"/>
    <property type="molecule type" value="Genomic_DNA"/>
</dbReference>
<dbReference type="InterPro" id="IPR029058">
    <property type="entry name" value="AB_hydrolase_fold"/>
</dbReference>
<comment type="caution">
    <text evidence="2">The sequence shown here is derived from an EMBL/GenBank/DDBJ whole genome shotgun (WGS) entry which is preliminary data.</text>
</comment>
<dbReference type="Gene3D" id="3.40.50.1820">
    <property type="entry name" value="alpha/beta hydrolase"/>
    <property type="match status" value="1"/>
</dbReference>
<evidence type="ECO:0000313" key="2">
    <source>
        <dbReference type="EMBL" id="PID57039.1"/>
    </source>
</evidence>
<dbReference type="PANTHER" id="PTHR11614">
    <property type="entry name" value="PHOSPHOLIPASE-RELATED"/>
    <property type="match status" value="1"/>
</dbReference>
<dbReference type="Pfam" id="PF12146">
    <property type="entry name" value="Hydrolase_4"/>
    <property type="match status" value="1"/>
</dbReference>
<dbReference type="InterPro" id="IPR022742">
    <property type="entry name" value="Hydrolase_4"/>
</dbReference>
<dbReference type="SUPFAM" id="SSF53474">
    <property type="entry name" value="alpha/beta-Hydrolases"/>
    <property type="match status" value="1"/>
</dbReference>
<gene>
    <name evidence="2" type="ORF">CSB45_08970</name>
</gene>
<feature type="domain" description="Serine aminopeptidase S33" evidence="1">
    <location>
        <begin position="106"/>
        <end position="333"/>
    </location>
</feature>
<dbReference type="InterPro" id="IPR051044">
    <property type="entry name" value="MAG_DAG_Lipase"/>
</dbReference>
<dbReference type="PROSITE" id="PS51257">
    <property type="entry name" value="PROKAR_LIPOPROTEIN"/>
    <property type="match status" value="1"/>
</dbReference>
<dbReference type="Proteomes" id="UP000229740">
    <property type="component" value="Unassembled WGS sequence"/>
</dbReference>
<name>A0A2G6E4P6_9BACT</name>
<dbReference type="AlphaFoldDB" id="A0A2G6E4P6"/>
<sequence length="352" mass="40242">MQAKGGKAVMLRTLFVFCLISGAAIVIAACVIHLQKDDREHPLSPGVLLLKTELAPLDLEGLAVHTPAFEEYRKYYHLNFEDAEHVWGTISSETYQIATHIFIPPAARATVFLVHGYLDHVGRLAPLIQDCLDRQLIVVAYDLPGHGLSSGKRAYIDSFEVYAAVFQDVFRYCRGFLPTPYYVIGHSTGSSIVLEFLRQREQQPFRAIVFLAPLIHHRFWRLSKFAYALAKPFRVKSIPRKRTPPSTNPEFVSFATQDPMQNARVPLRWVAEVFEWNREIHDMDVLALPLMLIQGTHDSIVDWKYNIPFLQAKIQGLSVRMIEGAEHQLIHEPPALQHEVFHAIDEWFDAHQ</sequence>
<proteinExistence type="predicted"/>
<protein>
    <recommendedName>
        <fullName evidence="1">Serine aminopeptidase S33 domain-containing protein</fullName>
    </recommendedName>
</protein>
<organism evidence="2 3">
    <name type="scientific">candidate division KSB3 bacterium</name>
    <dbReference type="NCBI Taxonomy" id="2044937"/>
    <lineage>
        <taxon>Bacteria</taxon>
        <taxon>candidate division KSB3</taxon>
    </lineage>
</organism>